<evidence type="ECO:0000313" key="6">
    <source>
        <dbReference type="Proteomes" id="UP000468650"/>
    </source>
</evidence>
<dbReference type="InterPro" id="IPR036116">
    <property type="entry name" value="FN3_sf"/>
</dbReference>
<dbReference type="InterPro" id="IPR013783">
    <property type="entry name" value="Ig-like_fold"/>
</dbReference>
<dbReference type="InterPro" id="IPR000998">
    <property type="entry name" value="MAM_dom"/>
</dbReference>
<dbReference type="InterPro" id="IPR035986">
    <property type="entry name" value="PKD_dom_sf"/>
</dbReference>
<feature type="domain" description="MAM" evidence="2">
    <location>
        <begin position="866"/>
        <end position="1046"/>
    </location>
</feature>
<keyword evidence="6" id="KW-1185">Reference proteome</keyword>
<dbReference type="PROSITE" id="PS50853">
    <property type="entry name" value="FN3"/>
    <property type="match status" value="4"/>
</dbReference>
<dbReference type="Pfam" id="PF18962">
    <property type="entry name" value="Por_Secre_tail"/>
    <property type="match status" value="1"/>
</dbReference>
<evidence type="ECO:0000259" key="3">
    <source>
        <dbReference type="PROSITE" id="PS50093"/>
    </source>
</evidence>
<dbReference type="GO" id="GO:0016020">
    <property type="term" value="C:membrane"/>
    <property type="evidence" value="ECO:0007669"/>
    <property type="project" value="InterPro"/>
</dbReference>
<dbReference type="PROSITE" id="PS50060">
    <property type="entry name" value="MAM_2"/>
    <property type="match status" value="4"/>
</dbReference>
<accession>A0A6N6RL00</accession>
<dbReference type="CDD" id="cd06263">
    <property type="entry name" value="MAM"/>
    <property type="match status" value="2"/>
</dbReference>
<proteinExistence type="predicted"/>
<dbReference type="SUPFAM" id="SSF49265">
    <property type="entry name" value="Fibronectin type III"/>
    <property type="match status" value="5"/>
</dbReference>
<dbReference type="SMART" id="SM00137">
    <property type="entry name" value="MAM"/>
    <property type="match status" value="2"/>
</dbReference>
<dbReference type="NCBIfam" id="TIGR04183">
    <property type="entry name" value="Por_Secre_tail"/>
    <property type="match status" value="1"/>
</dbReference>
<feature type="domain" description="Fibronectin type-III" evidence="4">
    <location>
        <begin position="1246"/>
        <end position="1333"/>
    </location>
</feature>
<feature type="domain" description="PKD" evidence="3">
    <location>
        <begin position="1488"/>
        <end position="1565"/>
    </location>
</feature>
<evidence type="ECO:0000259" key="4">
    <source>
        <dbReference type="PROSITE" id="PS50853"/>
    </source>
</evidence>
<feature type="domain" description="MAM" evidence="2">
    <location>
        <begin position="63"/>
        <end position="220"/>
    </location>
</feature>
<dbReference type="PANTHER" id="PTHR23282">
    <property type="entry name" value="APICAL ENDOSOMAL GLYCOPROTEIN PRECURSOR"/>
    <property type="match status" value="1"/>
</dbReference>
<dbReference type="SUPFAM" id="SSF49299">
    <property type="entry name" value="PKD domain"/>
    <property type="match status" value="4"/>
</dbReference>
<feature type="domain" description="PKD" evidence="3">
    <location>
        <begin position="1599"/>
        <end position="1625"/>
    </location>
</feature>
<evidence type="ECO:0000256" key="1">
    <source>
        <dbReference type="ARBA" id="ARBA00022729"/>
    </source>
</evidence>
<dbReference type="Pfam" id="PF00629">
    <property type="entry name" value="MAM"/>
    <property type="match status" value="4"/>
</dbReference>
<feature type="domain" description="PKD" evidence="3">
    <location>
        <begin position="1440"/>
        <end position="1488"/>
    </location>
</feature>
<dbReference type="NCBIfam" id="NF038128">
    <property type="entry name" value="choice_anch_J"/>
    <property type="match status" value="1"/>
</dbReference>
<dbReference type="SUPFAM" id="SSF49899">
    <property type="entry name" value="Concanavalin A-like lectins/glucanases"/>
    <property type="match status" value="4"/>
</dbReference>
<protein>
    <submittedName>
        <fullName evidence="5">PKD domain-containing protein</fullName>
    </submittedName>
</protein>
<dbReference type="Proteomes" id="UP000468650">
    <property type="component" value="Unassembled WGS sequence"/>
</dbReference>
<dbReference type="Gene3D" id="2.60.40.10">
    <property type="entry name" value="Immunoglobulins"/>
    <property type="match status" value="8"/>
</dbReference>
<dbReference type="InterPro" id="IPR026444">
    <property type="entry name" value="Secre_tail"/>
</dbReference>
<dbReference type="Pfam" id="PF00041">
    <property type="entry name" value="fn3"/>
    <property type="match status" value="2"/>
</dbReference>
<name>A0A6N6RL00_9FLAO</name>
<dbReference type="PROSITE" id="PS50093">
    <property type="entry name" value="PKD"/>
    <property type="match status" value="4"/>
</dbReference>
<dbReference type="PANTHER" id="PTHR23282:SF101">
    <property type="entry name" value="MAM DOMAIN-CONTAINING PROTEIN"/>
    <property type="match status" value="1"/>
</dbReference>
<organism evidence="5 6">
    <name type="scientific">Phaeocystidibacter luteus</name>
    <dbReference type="NCBI Taxonomy" id="911197"/>
    <lineage>
        <taxon>Bacteria</taxon>
        <taxon>Pseudomonadati</taxon>
        <taxon>Bacteroidota</taxon>
        <taxon>Flavobacteriia</taxon>
        <taxon>Flavobacteriales</taxon>
        <taxon>Phaeocystidibacteraceae</taxon>
        <taxon>Phaeocystidibacter</taxon>
    </lineage>
</organism>
<dbReference type="Gene3D" id="2.60.120.200">
    <property type="match status" value="4"/>
</dbReference>
<dbReference type="GO" id="GO:0004553">
    <property type="term" value="F:hydrolase activity, hydrolyzing O-glycosyl compounds"/>
    <property type="evidence" value="ECO:0007669"/>
    <property type="project" value="UniProtKB-ARBA"/>
</dbReference>
<dbReference type="InterPro" id="IPR022409">
    <property type="entry name" value="PKD/Chitinase_dom"/>
</dbReference>
<dbReference type="InterPro" id="IPR000601">
    <property type="entry name" value="PKD_dom"/>
</dbReference>
<feature type="domain" description="MAM" evidence="2">
    <location>
        <begin position="614"/>
        <end position="772"/>
    </location>
</feature>
<dbReference type="InterPro" id="IPR051560">
    <property type="entry name" value="MAM_domain-containing"/>
</dbReference>
<dbReference type="SMART" id="SM00060">
    <property type="entry name" value="FN3"/>
    <property type="match status" value="5"/>
</dbReference>
<gene>
    <name evidence="5" type="ORF">F8C67_00160</name>
</gene>
<evidence type="ECO:0000313" key="5">
    <source>
        <dbReference type="EMBL" id="KAB2814177.1"/>
    </source>
</evidence>
<feature type="domain" description="MAM" evidence="2">
    <location>
        <begin position="289"/>
        <end position="496"/>
    </location>
</feature>
<comment type="caution">
    <text evidence="5">The sequence shown here is derived from an EMBL/GenBank/DDBJ whole genome shotgun (WGS) entry which is preliminary data.</text>
</comment>
<dbReference type="EMBL" id="WBVO01000001">
    <property type="protein sequence ID" value="KAB2814177.1"/>
    <property type="molecule type" value="Genomic_DNA"/>
</dbReference>
<dbReference type="Pfam" id="PF18911">
    <property type="entry name" value="PKD_4"/>
    <property type="match status" value="4"/>
</dbReference>
<dbReference type="CDD" id="cd00063">
    <property type="entry name" value="FN3"/>
    <property type="match status" value="3"/>
</dbReference>
<evidence type="ECO:0000259" key="2">
    <source>
        <dbReference type="PROSITE" id="PS50060"/>
    </source>
</evidence>
<dbReference type="InterPro" id="IPR013320">
    <property type="entry name" value="ConA-like_dom_sf"/>
</dbReference>
<sequence>MRTLCKTKTHLVKRALPLLLFALYAVSGFGQCIESMPYFEDFSSSSFVVPATDPAAGSIPTCWTRSHTAGFYWRPDQGTTGTFNSGPSGDKTTGSGKYLVCEADFSAQHTLTSALTPYVDLSSATSPEVRFWRHMFGFQITNLIVQVQEFGSTSWTNIGTFGSNQTSSTSAWTEGVGSLAAYAGDTIRLRFVASRNSGFGTRVQTAIDDILIAESTTCAPPNNLNVQSKTATSVTLNWFTSNSTPSAEIRYVEAGQPISSATIINTNSVRPFTVTGLNPSTTYLFWVRDSCQTGQRSPWIGPLSETTVCGVVNAPWTEGFESTAFGNPINFNDAGSINPCWIRVPSSNGYLFYPGPGAFTTNFSGPSGAKSGTKWIQADRSGFGANTSASFRSPQISLSPLTNPELSFWYHMYGSNINKLEIEVKSATGPWTLVRTINGQQQSSKTQAWEEDVISLSSFANNNIFIRFTAYHSGSNFNAIIALDDVSVREAPPCPRPNPFTLSSVTSTSATFAFTSGGTSPWQIEYGTPGFTPGSGTLVTVTTNPATITGLTPQTSYDFYIRDTCGTFGVSQWTGPVPVTTDCAPTSAPYVENFDGSTWSPGTFGVQGTLDPCWSATDDANDYFWTPSPPAFVNANSGPQADHTTGVGDYLYTDGGFFGTSNDTALAESPLIDLSPLTTPELTFWYHMFGANISSLRLYVDDGTGWQLEWSKTGQQQTGGGDAWKEAVVNLSSYAGSTIKLRFVGKRTATIGNQMRIAIDDVDIHEEPPCPKPTQLSVGNATLTTLDVSWNTAGGSAWIIEYGPSGFPIGTGTTVNTTASPTTITGLLPSTTYDVYIYNDCGTNGTSDEEGPESATTLCGVVPAPFTETFESPGWVVSPQFNGIGDIESCWFRSDTVNYVWKVENKQTFPTNSGPTVDHTTGSGKYAYTDDIGFSANISSLRTPEIDLAPLDTPELRFWYYMYGNNITSLQVQVREGGTTGWSTVRTISGQQQTNATQPWQESIVDLSAYTNKTVFIRFVGNKSGFGGTDVAIDDIRVDEKPNCPGPSNLTATGVSESSIEVSWTSGGGTTWLIEYGPAGFIPGTGTTISVLNNPYIVTGLNTNTAYDFYVQDSCTNGGVSWSEGPATGITYPCPDACLYELKLEDQFSNGWSVGTSFHWVDIVVDGTVRLYTLRTGGVETFFVPVCDSSTVDLNFRSAGFGTNQVGFELRDADGVLLYDQNFGSFTLTTGNQFTTTAVCNPVCNDPVGLTIQNIGPNSADAFWSSISGDSQIAWGTAGFTPGTPNQSGIASGQAVLTGLTPNTTYDVYIQDTCDNGLLSGWVGPVTFTTVNCAAPSASFTFTTTGLQASFDGSTSSANATTYTWDYGDGNNGFAQNTANTYTTPGIYTVQLIVANACGDTDTATQQVVVCGAPSSVLIWSTSGLDVNLDASTSAGIGNSYSWDFGDGNNGTGAILTHSYGTAGTYNLSLFVTDTCGTTDTLILPITVCDAPVASFTYTVTGFQVDFDASASANATQFFWDFDDGNTANGVNVSNTYAVNQNYDVILYAINACGDTISDTQTIALCSDPKAEWTYTVISSGGNGMLVQFDATASIGNNYWWDFGDGQTATGTNFPTHLYAVPGLFYRVTLVVSNDCGDDDTLQYRLSNIGLEEEEAPSLIVYPNPNDGSFVIDLSEVQQDVTHCSLEDMQGRTVYEHPNEIDALEDEVAIQTTLNAGVYVVRIRFENGTQQTEYVVIR</sequence>
<dbReference type="InterPro" id="IPR003961">
    <property type="entry name" value="FN3_dom"/>
</dbReference>
<keyword evidence="1" id="KW-0732">Signal</keyword>
<dbReference type="CDD" id="cd00146">
    <property type="entry name" value="PKD"/>
    <property type="match status" value="4"/>
</dbReference>
<dbReference type="OrthoDB" id="975384at2"/>
<reference evidence="5 6" key="1">
    <citation type="submission" date="2019-09" db="EMBL/GenBank/DDBJ databases">
        <title>Genomes of family Cryomorphaceae.</title>
        <authorList>
            <person name="Bowman J.P."/>
        </authorList>
    </citation>
    <scope>NUCLEOTIDE SEQUENCE [LARGE SCALE GENOMIC DNA]</scope>
    <source>
        <strain evidence="5 6">LMG 25704</strain>
    </source>
</reference>
<feature type="domain" description="Fibronectin type-III" evidence="4">
    <location>
        <begin position="220"/>
        <end position="310"/>
    </location>
</feature>
<feature type="domain" description="Fibronectin type-III" evidence="4">
    <location>
        <begin position="496"/>
        <end position="584"/>
    </location>
</feature>
<feature type="domain" description="PKD" evidence="3">
    <location>
        <begin position="1332"/>
        <end position="1410"/>
    </location>
</feature>
<dbReference type="GO" id="GO:0005975">
    <property type="term" value="P:carbohydrate metabolic process"/>
    <property type="evidence" value="ECO:0007669"/>
    <property type="project" value="UniProtKB-ARBA"/>
</dbReference>
<dbReference type="SMART" id="SM00089">
    <property type="entry name" value="PKD"/>
    <property type="match status" value="4"/>
</dbReference>
<feature type="domain" description="Fibronectin type-III" evidence="4">
    <location>
        <begin position="1046"/>
        <end position="1134"/>
    </location>
</feature>